<evidence type="ECO:0000256" key="3">
    <source>
        <dbReference type="ARBA" id="ARBA00023136"/>
    </source>
</evidence>
<name>A0ABY5X781_ERWPY</name>
<feature type="domain" description="Type II/III secretion system secretin-like" evidence="4">
    <location>
        <begin position="150"/>
        <end position="288"/>
    </location>
</feature>
<dbReference type="EMBL" id="CP103445">
    <property type="protein sequence ID" value="UWS33251.1"/>
    <property type="molecule type" value="Genomic_DNA"/>
</dbReference>
<evidence type="ECO:0000259" key="5">
    <source>
        <dbReference type="Pfam" id="PF07655"/>
    </source>
</evidence>
<reference evidence="6" key="1">
    <citation type="submission" date="2022-07" db="EMBL/GenBank/DDBJ databases">
        <title>Genetic diversity of Erwinia pyrifoliae.</title>
        <authorList>
            <person name="Park D.S."/>
            <person name="Ham H."/>
        </authorList>
    </citation>
    <scope>NUCLEOTIDE SEQUENCE</scope>
    <source>
        <strain evidence="6">CP201486</strain>
    </source>
</reference>
<dbReference type="InterPro" id="IPR013359">
    <property type="entry name" value="Pilus_4B_PilN"/>
</dbReference>
<accession>A0ABY5X781</accession>
<feature type="domain" description="Secretin N-terminal" evidence="5">
    <location>
        <begin position="20"/>
        <end position="55"/>
    </location>
</feature>
<keyword evidence="3" id="KW-0472">Membrane</keyword>
<dbReference type="InterPro" id="IPR011514">
    <property type="entry name" value="Secretin_N_2"/>
</dbReference>
<dbReference type="PANTHER" id="PTHR30332:SF24">
    <property type="entry name" value="SECRETIN GSPD-RELATED"/>
    <property type="match status" value="1"/>
</dbReference>
<dbReference type="RefSeq" id="WP_259825872.1">
    <property type="nucleotide sequence ID" value="NZ_CP103445.1"/>
</dbReference>
<evidence type="ECO:0000256" key="1">
    <source>
        <dbReference type="ARBA" id="ARBA00004370"/>
    </source>
</evidence>
<dbReference type="PANTHER" id="PTHR30332">
    <property type="entry name" value="PROBABLE GENERAL SECRETION PATHWAY PROTEIN D"/>
    <property type="match status" value="1"/>
</dbReference>
<evidence type="ECO:0000313" key="7">
    <source>
        <dbReference type="Proteomes" id="UP001058553"/>
    </source>
</evidence>
<dbReference type="InterPro" id="IPR004846">
    <property type="entry name" value="T2SS/T3SS_dom"/>
</dbReference>
<dbReference type="Proteomes" id="UP001058553">
    <property type="component" value="Chromosome"/>
</dbReference>
<dbReference type="InterPro" id="IPR050810">
    <property type="entry name" value="Bact_Secretion_Sys_Channel"/>
</dbReference>
<keyword evidence="7" id="KW-1185">Reference proteome</keyword>
<protein>
    <submittedName>
        <fullName evidence="6">PilN family type IVB pilus formation outer membrane protein</fullName>
    </submittedName>
</protein>
<organism evidence="6 7">
    <name type="scientific">Erwinia pyrifoliae</name>
    <dbReference type="NCBI Taxonomy" id="79967"/>
    <lineage>
        <taxon>Bacteria</taxon>
        <taxon>Pseudomonadati</taxon>
        <taxon>Pseudomonadota</taxon>
        <taxon>Gammaproteobacteria</taxon>
        <taxon>Enterobacterales</taxon>
        <taxon>Erwiniaceae</taxon>
        <taxon>Erwinia</taxon>
    </lineage>
</organism>
<evidence type="ECO:0000256" key="2">
    <source>
        <dbReference type="ARBA" id="ARBA00022729"/>
    </source>
</evidence>
<proteinExistence type="predicted"/>
<dbReference type="Pfam" id="PF00263">
    <property type="entry name" value="Secretin"/>
    <property type="match status" value="1"/>
</dbReference>
<evidence type="ECO:0000259" key="4">
    <source>
        <dbReference type="Pfam" id="PF00263"/>
    </source>
</evidence>
<comment type="subcellular location">
    <subcellularLocation>
        <location evidence="1">Membrane</location>
    </subcellularLocation>
</comment>
<dbReference type="NCBIfam" id="TIGR02520">
    <property type="entry name" value="pilus_B_mal_scr"/>
    <property type="match status" value="1"/>
</dbReference>
<sequence length="319" mass="34472">MKTAHLQTQAKVTATAKMMAAQSTTMEIKSGLYEDLRNSIKMMLTPQVGRMSLSAGMLTVMDTPPVLAKVRSFVNERNIELNRQVMLNVQVYSVEKQQSDRLGIDWKAVFKDSLGLSFTNAYTEASEAMMSGGVSIIDGKGKGSSAFIKALAQQANVSMLTQASSMTTNLSAVPIQVALQQDYASNASTENTANVGSSSSISKSTITTGFNMTVLPYLIPHTSRMQLQFAINMSDEPTIRKFTSENTSVELMKTRLKTFNQRVIMSSGQTLVLSGYQSMSNTANHQGVGSSHFFALGGGAEGDVNRSTLVILITPVMSE</sequence>
<keyword evidence="2" id="KW-0732">Signal</keyword>
<gene>
    <name evidence="6" type="ORF">NYP84_16950</name>
</gene>
<evidence type="ECO:0000313" key="6">
    <source>
        <dbReference type="EMBL" id="UWS33251.1"/>
    </source>
</evidence>
<dbReference type="Pfam" id="PF07655">
    <property type="entry name" value="Secretin_N_2"/>
    <property type="match status" value="1"/>
</dbReference>